<protein>
    <submittedName>
        <fullName evidence="1">Uncharacterized protein</fullName>
    </submittedName>
</protein>
<organism evidence="1 2">
    <name type="scientific">Fukomys damarensis</name>
    <name type="common">Damaraland mole rat</name>
    <name type="synonym">Cryptomys damarensis</name>
    <dbReference type="NCBI Taxonomy" id="885580"/>
    <lineage>
        <taxon>Eukaryota</taxon>
        <taxon>Metazoa</taxon>
        <taxon>Chordata</taxon>
        <taxon>Craniata</taxon>
        <taxon>Vertebrata</taxon>
        <taxon>Euteleostomi</taxon>
        <taxon>Mammalia</taxon>
        <taxon>Eutheria</taxon>
        <taxon>Euarchontoglires</taxon>
        <taxon>Glires</taxon>
        <taxon>Rodentia</taxon>
        <taxon>Hystricomorpha</taxon>
        <taxon>Bathyergidae</taxon>
        <taxon>Fukomys</taxon>
    </lineage>
</organism>
<sequence length="173" mass="19616">MALAGPASESRLLSHISESQKGSLKTADLDRFLLNIKLYMFSARPNYQDEREREREREREECIFNGDVNVKRLQAETAQQRKRVPVENIQGEVESKLLNLEADGDSLVAACCCERAFNGPAPVVLPAFPVYSDDMGYEHGMLLQQENVWYKEEGDYFRNGKGALAWTLNVELA</sequence>
<evidence type="ECO:0000313" key="2">
    <source>
        <dbReference type="Proteomes" id="UP000028990"/>
    </source>
</evidence>
<proteinExistence type="predicted"/>
<gene>
    <name evidence="1" type="ORF">H920_12286</name>
</gene>
<reference evidence="1 2" key="1">
    <citation type="submission" date="2013-11" db="EMBL/GenBank/DDBJ databases">
        <title>The Damaraland mole rat (Fukomys damarensis) genome and evolution of African mole rats.</title>
        <authorList>
            <person name="Gladyshev V.N."/>
            <person name="Fang X."/>
        </authorList>
    </citation>
    <scope>NUCLEOTIDE SEQUENCE [LARGE SCALE GENOMIC DNA]</scope>
    <source>
        <tissue evidence="1">Liver</tissue>
    </source>
</reference>
<dbReference type="Proteomes" id="UP000028990">
    <property type="component" value="Unassembled WGS sequence"/>
</dbReference>
<keyword evidence="2" id="KW-1185">Reference proteome</keyword>
<evidence type="ECO:0000313" key="1">
    <source>
        <dbReference type="EMBL" id="KFO26307.1"/>
    </source>
</evidence>
<dbReference type="AlphaFoldDB" id="A0A091D5I3"/>
<accession>A0A091D5I3</accession>
<dbReference type="EMBL" id="KN123207">
    <property type="protein sequence ID" value="KFO26307.1"/>
    <property type="molecule type" value="Genomic_DNA"/>
</dbReference>
<name>A0A091D5I3_FUKDA</name>